<protein>
    <recommendedName>
        <fullName evidence="3">Chaperone of endosialidase</fullName>
    </recommendedName>
</protein>
<dbReference type="STRING" id="1302687.SAMN05444267_100785"/>
<accession>A0A1M6UYF7</accession>
<evidence type="ECO:0000313" key="1">
    <source>
        <dbReference type="EMBL" id="SHK74248.1"/>
    </source>
</evidence>
<evidence type="ECO:0008006" key="3">
    <source>
        <dbReference type="Google" id="ProtNLM"/>
    </source>
</evidence>
<dbReference type="Proteomes" id="UP000184364">
    <property type="component" value="Unassembled WGS sequence"/>
</dbReference>
<evidence type="ECO:0000313" key="2">
    <source>
        <dbReference type="Proteomes" id="UP000184364"/>
    </source>
</evidence>
<dbReference type="AlphaFoldDB" id="A0A1M6UYF7"/>
<reference evidence="2" key="1">
    <citation type="submission" date="2016-11" db="EMBL/GenBank/DDBJ databases">
        <authorList>
            <person name="Varghese N."/>
            <person name="Submissions S."/>
        </authorList>
    </citation>
    <scope>NUCLEOTIDE SEQUENCE [LARGE SCALE GENOMIC DNA]</scope>
    <source>
        <strain evidence="2">DSM 26899</strain>
    </source>
</reference>
<sequence>MAKRTITQLKEYFKVGKRPTENQFGDLIDSYVHVDASSEYSTSVEFPASYQVGDYIEFLEFLPEMASASGFYEISIAYTRNNIASAATHLAATSHANPNAWRECGAINKNNYVDDSGAVAFTIDVNGSARRFRIRAIKVLGATNEAMSVVIKVRSINKNSSWLAIDNRGSNTASVPLQPMSNEWNLWVGSLHTNESAKVALKVNTNGDVGIGTNEPKSKLDVRGTVFAGSGDGTQGVNAFAIRYEDGSLNNWGSLRSSAETYMSYGVRANPYGALKWLSTNGAFPNYNTAIITGGEGVKFLASNYQQTAFDYPVDMFELMRINPNGNVGIGTDSPKQKLDVKGVVLSQVSSNEGGALFLENASKTTPGTANRWAMYNMTGGYGNGLQFWSYSDNGDYGVKLMLSDKGNMALYGKLEAKDVVITQTPTADFVFAPDYNLRGIHDLDKFISEKNHLPEIPSAKEMTEKGLAVGDFQIKLLQKIEELTLYIISLKKEMDSMKLN</sequence>
<name>A0A1M6UYF7_9FLAO</name>
<dbReference type="OrthoDB" id="658938at2"/>
<gene>
    <name evidence="1" type="ORF">SAMN05444267_100785</name>
</gene>
<dbReference type="EMBL" id="FRAV01000007">
    <property type="protein sequence ID" value="SHK74248.1"/>
    <property type="molecule type" value="Genomic_DNA"/>
</dbReference>
<organism evidence="1 2">
    <name type="scientific">Chryseobacterium polytrichastri</name>
    <dbReference type="NCBI Taxonomy" id="1302687"/>
    <lineage>
        <taxon>Bacteria</taxon>
        <taxon>Pseudomonadati</taxon>
        <taxon>Bacteroidota</taxon>
        <taxon>Flavobacteriia</taxon>
        <taxon>Flavobacteriales</taxon>
        <taxon>Weeksellaceae</taxon>
        <taxon>Chryseobacterium group</taxon>
        <taxon>Chryseobacterium</taxon>
    </lineage>
</organism>
<proteinExistence type="predicted"/>
<keyword evidence="2" id="KW-1185">Reference proteome</keyword>
<dbReference type="RefSeq" id="WP_073291883.1">
    <property type="nucleotide sequence ID" value="NZ_FRAV01000007.1"/>
</dbReference>